<evidence type="ECO:0008006" key="3">
    <source>
        <dbReference type="Google" id="ProtNLM"/>
    </source>
</evidence>
<dbReference type="STRING" id="269670.SAMN02982927_00697"/>
<dbReference type="EMBL" id="FOOY01000004">
    <property type="protein sequence ID" value="SFG10693.1"/>
    <property type="molecule type" value="Genomic_DNA"/>
</dbReference>
<protein>
    <recommendedName>
        <fullName evidence="3">Phage tail assembly chaperone protein, TAC</fullName>
    </recommendedName>
</protein>
<sequence length="111" mass="12660">MEKTIIQTRNDTYFLRFTINAHCEAEEILGIPITQLGDNAGISTMRTLLYVGLKHGGRPVTMDQAGNIMEQIIEEKGMEFFSTKISEAVQRSFNKQNNDNYKRNQGFKKKG</sequence>
<dbReference type="RefSeq" id="WP_093670102.1">
    <property type="nucleotide sequence ID" value="NZ_FOOY01000004.1"/>
</dbReference>
<evidence type="ECO:0000313" key="2">
    <source>
        <dbReference type="Proteomes" id="UP000198752"/>
    </source>
</evidence>
<reference evidence="2" key="1">
    <citation type="submission" date="2016-10" db="EMBL/GenBank/DDBJ databases">
        <authorList>
            <person name="Varghese N."/>
            <person name="Submissions S."/>
        </authorList>
    </citation>
    <scope>NUCLEOTIDE SEQUENCE [LARGE SCALE GENOMIC DNA]</scope>
    <source>
        <strain evidence="2">ATCC 700379</strain>
    </source>
</reference>
<gene>
    <name evidence="1" type="ORF">SAMN02982927_00697</name>
</gene>
<accession>A0A1I2P565</accession>
<proteinExistence type="predicted"/>
<dbReference type="AlphaFoldDB" id="A0A1I2P565"/>
<keyword evidence="2" id="KW-1185">Reference proteome</keyword>
<dbReference type="Proteomes" id="UP000198752">
    <property type="component" value="Unassembled WGS sequence"/>
</dbReference>
<organism evidence="1 2">
    <name type="scientific">Sporolactobacillus nakayamae</name>
    <dbReference type="NCBI Taxonomy" id="269670"/>
    <lineage>
        <taxon>Bacteria</taxon>
        <taxon>Bacillati</taxon>
        <taxon>Bacillota</taxon>
        <taxon>Bacilli</taxon>
        <taxon>Bacillales</taxon>
        <taxon>Sporolactobacillaceae</taxon>
        <taxon>Sporolactobacillus</taxon>
    </lineage>
</organism>
<name>A0A1I2P565_9BACL</name>
<evidence type="ECO:0000313" key="1">
    <source>
        <dbReference type="EMBL" id="SFG10693.1"/>
    </source>
</evidence>
<dbReference type="OrthoDB" id="1801573at2"/>